<protein>
    <submittedName>
        <fullName evidence="1">Uncharacterized protein</fullName>
    </submittedName>
</protein>
<name>A0A9P4V3T3_9PLEO</name>
<gene>
    <name evidence="1" type="ORF">EJ04DRAFT_230985</name>
</gene>
<accession>A0A9P4V3T3</accession>
<dbReference type="EMBL" id="ML996145">
    <property type="protein sequence ID" value="KAF2734640.1"/>
    <property type="molecule type" value="Genomic_DNA"/>
</dbReference>
<organism evidence="1 2">
    <name type="scientific">Polyplosphaeria fusca</name>
    <dbReference type="NCBI Taxonomy" id="682080"/>
    <lineage>
        <taxon>Eukaryota</taxon>
        <taxon>Fungi</taxon>
        <taxon>Dikarya</taxon>
        <taxon>Ascomycota</taxon>
        <taxon>Pezizomycotina</taxon>
        <taxon>Dothideomycetes</taxon>
        <taxon>Pleosporomycetidae</taxon>
        <taxon>Pleosporales</taxon>
        <taxon>Tetraplosphaeriaceae</taxon>
        <taxon>Polyplosphaeria</taxon>
    </lineage>
</organism>
<proteinExistence type="predicted"/>
<dbReference type="AlphaFoldDB" id="A0A9P4V3T3"/>
<evidence type="ECO:0000313" key="2">
    <source>
        <dbReference type="Proteomes" id="UP000799444"/>
    </source>
</evidence>
<reference evidence="1" key="1">
    <citation type="journal article" date="2020" name="Stud. Mycol.">
        <title>101 Dothideomycetes genomes: a test case for predicting lifestyles and emergence of pathogens.</title>
        <authorList>
            <person name="Haridas S."/>
            <person name="Albert R."/>
            <person name="Binder M."/>
            <person name="Bloem J."/>
            <person name="Labutti K."/>
            <person name="Salamov A."/>
            <person name="Andreopoulos B."/>
            <person name="Baker S."/>
            <person name="Barry K."/>
            <person name="Bills G."/>
            <person name="Bluhm B."/>
            <person name="Cannon C."/>
            <person name="Castanera R."/>
            <person name="Culley D."/>
            <person name="Daum C."/>
            <person name="Ezra D."/>
            <person name="Gonzalez J."/>
            <person name="Henrissat B."/>
            <person name="Kuo A."/>
            <person name="Liang C."/>
            <person name="Lipzen A."/>
            <person name="Lutzoni F."/>
            <person name="Magnuson J."/>
            <person name="Mondo S."/>
            <person name="Nolan M."/>
            <person name="Ohm R."/>
            <person name="Pangilinan J."/>
            <person name="Park H.-J."/>
            <person name="Ramirez L."/>
            <person name="Alfaro M."/>
            <person name="Sun H."/>
            <person name="Tritt A."/>
            <person name="Yoshinaga Y."/>
            <person name="Zwiers L.-H."/>
            <person name="Turgeon B."/>
            <person name="Goodwin S."/>
            <person name="Spatafora J."/>
            <person name="Crous P."/>
            <person name="Grigoriev I."/>
        </authorList>
    </citation>
    <scope>NUCLEOTIDE SEQUENCE</scope>
    <source>
        <strain evidence="1">CBS 125425</strain>
    </source>
</reference>
<evidence type="ECO:0000313" key="1">
    <source>
        <dbReference type="EMBL" id="KAF2734640.1"/>
    </source>
</evidence>
<keyword evidence="2" id="KW-1185">Reference proteome</keyword>
<sequence length="122" mass="13521">MAPRTPYAFLAVEPINCTGLVSAVTEAVALAVAVAFPGGPATRNQFAAIGPSNYEPADGSGRMHCMMDALLYPWRGRWSYSARMKIYNHRDTLWEYRGLGQAQGKSWKGAWRPERSMCHSRA</sequence>
<comment type="caution">
    <text evidence="1">The sequence shown here is derived from an EMBL/GenBank/DDBJ whole genome shotgun (WGS) entry which is preliminary data.</text>
</comment>
<dbReference type="Proteomes" id="UP000799444">
    <property type="component" value="Unassembled WGS sequence"/>
</dbReference>